<evidence type="ECO:0000256" key="3">
    <source>
        <dbReference type="ARBA" id="ARBA00022679"/>
    </source>
</evidence>
<dbReference type="InterPro" id="IPR015424">
    <property type="entry name" value="PyrdxlP-dep_Trfase"/>
</dbReference>
<dbReference type="AlphaFoldDB" id="A0A0E4ABD4"/>
<dbReference type="EMBL" id="JAECSB010000031">
    <property type="protein sequence ID" value="MBH5143095.1"/>
    <property type="molecule type" value="Genomic_DNA"/>
</dbReference>
<dbReference type="GO" id="GO:0030170">
    <property type="term" value="F:pyridoxal phosphate binding"/>
    <property type="evidence" value="ECO:0007669"/>
    <property type="project" value="InterPro"/>
</dbReference>
<dbReference type="NCBIfam" id="NF002878">
    <property type="entry name" value="PRK03321.1"/>
    <property type="match status" value="1"/>
</dbReference>
<dbReference type="InterPro" id="IPR001917">
    <property type="entry name" value="Aminotrans_II_pyridoxalP_BS"/>
</dbReference>
<name>A0A0E4ABD4_RHOER</name>
<dbReference type="Proteomes" id="UP000627573">
    <property type="component" value="Unassembled WGS sequence"/>
</dbReference>
<evidence type="ECO:0000313" key="8">
    <source>
        <dbReference type="EMBL" id="MBH5143095.1"/>
    </source>
</evidence>
<dbReference type="RefSeq" id="WP_046379311.1">
    <property type="nucleotide sequence ID" value="NZ_BHXB01000001.1"/>
</dbReference>
<keyword evidence="3 8" id="KW-0808">Transferase</keyword>
<dbReference type="Proteomes" id="UP000325576">
    <property type="component" value="Unassembled WGS sequence"/>
</dbReference>
<dbReference type="InterPro" id="IPR015422">
    <property type="entry name" value="PyrdxlP-dep_Trfase_small"/>
</dbReference>
<evidence type="ECO:0000256" key="1">
    <source>
        <dbReference type="ARBA" id="ARBA00001933"/>
    </source>
</evidence>
<dbReference type="PANTHER" id="PTHR43643:SF3">
    <property type="entry name" value="HISTIDINOL-PHOSPHATE AMINOTRANSFERASE"/>
    <property type="match status" value="1"/>
</dbReference>
<sequence length="357" mass="37163">MSAPGALRPRPRPEIEALPRYSKAAGLEQVRWRASSNESTVAPSAAILEAVNLAASHSHLYPSLFGDTLIARLSDRLGVGDDQVLVGAGSLALLQQVLTAYTGPGTEVVYPWRSYEAYPILIGIAGASGVPVALDSEHRHDLSAMAAAVTPQTRAVLVCNPNNPTGSEFSTAEFVSFARSIPGDVLILLDEAYREFATSDVDGVDLLRAFPNIVVFRTFSKAYGLAGLRAGYAITNPAIAADLSSAAPPFGLSAVAEAAACAALTDPAHTDSIVETVTAGRAHLREQLAVRGVESVPSGANFVWIPLGERASALEAACVAQGVSVRMFPGEGVRVTVGERAAEDAVIAAVDALAHNL</sequence>
<proteinExistence type="inferred from homology"/>
<evidence type="ECO:0000313" key="9">
    <source>
        <dbReference type="Proteomes" id="UP000325576"/>
    </source>
</evidence>
<gene>
    <name evidence="7" type="ORF">BS297_22555</name>
    <name evidence="8" type="ORF">I3517_10740</name>
</gene>
<dbReference type="Gene3D" id="3.40.640.10">
    <property type="entry name" value="Type I PLP-dependent aspartate aminotransferase-like (Major domain)"/>
    <property type="match status" value="1"/>
</dbReference>
<dbReference type="CDD" id="cd00609">
    <property type="entry name" value="AAT_like"/>
    <property type="match status" value="1"/>
</dbReference>
<dbReference type="InterPro" id="IPR050106">
    <property type="entry name" value="HistidinolP_aminotransfase"/>
</dbReference>
<feature type="domain" description="Aminotransferase class I/classII large" evidence="6">
    <location>
        <begin position="36"/>
        <end position="337"/>
    </location>
</feature>
<dbReference type="GO" id="GO:0004400">
    <property type="term" value="F:histidinol-phosphate transaminase activity"/>
    <property type="evidence" value="ECO:0007669"/>
    <property type="project" value="UniProtKB-EC"/>
</dbReference>
<evidence type="ECO:0000256" key="5">
    <source>
        <dbReference type="RuleBase" id="RU003693"/>
    </source>
</evidence>
<organism evidence="8 10">
    <name type="scientific">Rhodococcus erythropolis</name>
    <name type="common">Arthrobacter picolinophilus</name>
    <dbReference type="NCBI Taxonomy" id="1833"/>
    <lineage>
        <taxon>Bacteria</taxon>
        <taxon>Bacillati</taxon>
        <taxon>Actinomycetota</taxon>
        <taxon>Actinomycetes</taxon>
        <taxon>Mycobacteriales</taxon>
        <taxon>Nocardiaceae</taxon>
        <taxon>Rhodococcus</taxon>
        <taxon>Rhodococcus erythropolis group</taxon>
    </lineage>
</organism>
<keyword evidence="10" id="KW-1185">Reference proteome</keyword>
<reference evidence="7 9" key="1">
    <citation type="journal article" date="2017" name="Poromechanics V (2013)">
        <title>Genomic Characterization of the Arsenic-Tolerant Actinobacterium, &lt;i&gt;Rhodococcus erythropolis&lt;/i&gt; S43.</title>
        <authorList>
            <person name="Retamal-Morales G."/>
            <person name="Mehnert M."/>
            <person name="Schwabe R."/>
            <person name="Tischler D."/>
            <person name="Schloemann M."/>
            <person name="Levican G.J."/>
        </authorList>
    </citation>
    <scope>NUCLEOTIDE SEQUENCE [LARGE SCALE GENOMIC DNA]</scope>
    <source>
        <strain evidence="7 9">S43</strain>
    </source>
</reference>
<evidence type="ECO:0000256" key="4">
    <source>
        <dbReference type="ARBA" id="ARBA00022898"/>
    </source>
</evidence>
<dbReference type="EC" id="2.6.1.9" evidence="8"/>
<dbReference type="Pfam" id="PF00155">
    <property type="entry name" value="Aminotran_1_2"/>
    <property type="match status" value="1"/>
</dbReference>
<comment type="similarity">
    <text evidence="5">Belongs to the class-II pyridoxal-phosphate-dependent aminotransferase family.</text>
</comment>
<keyword evidence="4 5" id="KW-0663">Pyridoxal phosphate</keyword>
<dbReference type="KEGG" id="reb:XU06_24740"/>
<protein>
    <submittedName>
        <fullName evidence="7">Aminotransferase</fullName>
    </submittedName>
    <submittedName>
        <fullName evidence="8">Histidinol-phosphate transaminase</fullName>
        <ecNumber evidence="8">2.6.1.9</ecNumber>
    </submittedName>
</protein>
<comment type="cofactor">
    <cofactor evidence="1 5">
        <name>pyridoxal 5'-phosphate</name>
        <dbReference type="ChEBI" id="CHEBI:597326"/>
    </cofactor>
</comment>
<dbReference type="PANTHER" id="PTHR43643">
    <property type="entry name" value="HISTIDINOL-PHOSPHATE AMINOTRANSFERASE 2"/>
    <property type="match status" value="1"/>
</dbReference>
<dbReference type="PROSITE" id="PS00599">
    <property type="entry name" value="AA_TRANSFER_CLASS_2"/>
    <property type="match status" value="1"/>
</dbReference>
<keyword evidence="2 8" id="KW-0032">Aminotransferase</keyword>
<dbReference type="EMBL" id="MRBO01000604">
    <property type="protein sequence ID" value="KAB2583059.1"/>
    <property type="molecule type" value="Genomic_DNA"/>
</dbReference>
<evidence type="ECO:0000313" key="7">
    <source>
        <dbReference type="EMBL" id="KAB2583059.1"/>
    </source>
</evidence>
<dbReference type="InterPro" id="IPR024892">
    <property type="entry name" value="ArAT"/>
</dbReference>
<evidence type="ECO:0000313" key="10">
    <source>
        <dbReference type="Proteomes" id="UP000627573"/>
    </source>
</evidence>
<dbReference type="InterPro" id="IPR004839">
    <property type="entry name" value="Aminotransferase_I/II_large"/>
</dbReference>
<reference evidence="8 10" key="2">
    <citation type="submission" date="2020-12" db="EMBL/GenBank/DDBJ databases">
        <title>Draft genome sequence of furan degrading bacterial strain FUR100.</title>
        <authorList>
            <person name="Woiski C."/>
        </authorList>
    </citation>
    <scope>NUCLEOTIDE SEQUENCE [LARGE SCALE GENOMIC DNA]</scope>
    <source>
        <strain evidence="8 10">FUR100</strain>
    </source>
</reference>
<evidence type="ECO:0000256" key="2">
    <source>
        <dbReference type="ARBA" id="ARBA00022576"/>
    </source>
</evidence>
<dbReference type="SUPFAM" id="SSF53383">
    <property type="entry name" value="PLP-dependent transferases"/>
    <property type="match status" value="1"/>
</dbReference>
<evidence type="ECO:0000259" key="6">
    <source>
        <dbReference type="Pfam" id="PF00155"/>
    </source>
</evidence>
<dbReference type="Gene3D" id="3.90.1150.10">
    <property type="entry name" value="Aspartate Aminotransferase, domain 1"/>
    <property type="match status" value="1"/>
</dbReference>
<comment type="caution">
    <text evidence="8">The sequence shown here is derived from an EMBL/GenBank/DDBJ whole genome shotgun (WGS) entry which is preliminary data.</text>
</comment>
<accession>A0A0E4ABD4</accession>
<dbReference type="InterPro" id="IPR015421">
    <property type="entry name" value="PyrdxlP-dep_Trfase_major"/>
</dbReference>